<dbReference type="KEGG" id="bsol:FSW04_16565"/>
<dbReference type="OrthoDB" id="3542814at2"/>
<name>A0A5B8UC82_9ACTN</name>
<dbReference type="AlphaFoldDB" id="A0A5B8UC82"/>
<keyword evidence="3" id="KW-1185">Reference proteome</keyword>
<evidence type="ECO:0000313" key="2">
    <source>
        <dbReference type="EMBL" id="QEC50803.1"/>
    </source>
</evidence>
<reference evidence="2 3" key="1">
    <citation type="journal article" date="2018" name="J. Microbiol.">
        <title>Baekduia soli gen. nov., sp. nov., a novel bacterium isolated from the soil of Baekdu Mountain and proposal of a novel family name, Baekduiaceae fam. nov.</title>
        <authorList>
            <person name="An D.S."/>
            <person name="Siddiqi M.Z."/>
            <person name="Kim K.H."/>
            <person name="Yu H.S."/>
            <person name="Im W.T."/>
        </authorList>
    </citation>
    <scope>NUCLEOTIDE SEQUENCE [LARGE SCALE GENOMIC DNA]</scope>
    <source>
        <strain evidence="2 3">BR7-21</strain>
    </source>
</reference>
<dbReference type="InterPro" id="IPR032710">
    <property type="entry name" value="NTF2-like_dom_sf"/>
</dbReference>
<feature type="domain" description="SnoaL-like" evidence="1">
    <location>
        <begin position="13"/>
        <end position="115"/>
    </location>
</feature>
<accession>A0A5B8UC82</accession>
<evidence type="ECO:0000313" key="3">
    <source>
        <dbReference type="Proteomes" id="UP000321805"/>
    </source>
</evidence>
<dbReference type="Gene3D" id="3.10.450.50">
    <property type="match status" value="1"/>
</dbReference>
<organism evidence="2 3">
    <name type="scientific">Baekduia soli</name>
    <dbReference type="NCBI Taxonomy" id="496014"/>
    <lineage>
        <taxon>Bacteria</taxon>
        <taxon>Bacillati</taxon>
        <taxon>Actinomycetota</taxon>
        <taxon>Thermoleophilia</taxon>
        <taxon>Solirubrobacterales</taxon>
        <taxon>Baekduiaceae</taxon>
        <taxon>Baekduia</taxon>
    </lineage>
</organism>
<dbReference type="SUPFAM" id="SSF54427">
    <property type="entry name" value="NTF2-like"/>
    <property type="match status" value="1"/>
</dbReference>
<protein>
    <submittedName>
        <fullName evidence="2">Nuclear transport factor 2 family protein</fullName>
    </submittedName>
</protein>
<sequence length="141" mass="15330">MRDDQGGGAEDLVRRLHAAMNAHDLGAFVACFAEDYDSAQPVHPERAFRGSAQVRANWSAIFADVPDFRAELVAADVAGDTAWTEWRWPGTRADGGRMDVAGVMVLRVRDDRIASARLYLEPVDDAGEAGGATLVEDITER</sequence>
<dbReference type="EMBL" id="CP042430">
    <property type="protein sequence ID" value="QEC50803.1"/>
    <property type="molecule type" value="Genomic_DNA"/>
</dbReference>
<evidence type="ECO:0000259" key="1">
    <source>
        <dbReference type="Pfam" id="PF12680"/>
    </source>
</evidence>
<proteinExistence type="predicted"/>
<dbReference type="InterPro" id="IPR037401">
    <property type="entry name" value="SnoaL-like"/>
</dbReference>
<gene>
    <name evidence="2" type="ORF">FSW04_16565</name>
</gene>
<dbReference type="Pfam" id="PF12680">
    <property type="entry name" value="SnoaL_2"/>
    <property type="match status" value="1"/>
</dbReference>
<dbReference type="Proteomes" id="UP000321805">
    <property type="component" value="Chromosome"/>
</dbReference>